<name>A0A561QUY3_9HYPH</name>
<dbReference type="Pfam" id="PF16156">
    <property type="entry name" value="DUF4864"/>
    <property type="match status" value="1"/>
</dbReference>
<dbReference type="AlphaFoldDB" id="A0A561QUY3"/>
<feature type="signal peptide" evidence="1">
    <location>
        <begin position="1"/>
        <end position="22"/>
    </location>
</feature>
<dbReference type="OrthoDB" id="9130422at2"/>
<protein>
    <submittedName>
        <fullName evidence="2">Uncharacterized protein DUF4864</fullName>
    </submittedName>
</protein>
<keyword evidence="1" id="KW-0732">Signal</keyword>
<keyword evidence="3" id="KW-1185">Reference proteome</keyword>
<dbReference type="EMBL" id="VIWP01000003">
    <property type="protein sequence ID" value="TWF54167.1"/>
    <property type="molecule type" value="Genomic_DNA"/>
</dbReference>
<reference evidence="2 3" key="1">
    <citation type="submission" date="2019-06" db="EMBL/GenBank/DDBJ databases">
        <title>Sorghum-associated microbial communities from plants grown in Nebraska, USA.</title>
        <authorList>
            <person name="Schachtman D."/>
        </authorList>
    </citation>
    <scope>NUCLEOTIDE SEQUENCE [LARGE SCALE GENOMIC DNA]</scope>
    <source>
        <strain evidence="2 3">1225</strain>
    </source>
</reference>
<proteinExistence type="predicted"/>
<evidence type="ECO:0000313" key="2">
    <source>
        <dbReference type="EMBL" id="TWF54167.1"/>
    </source>
</evidence>
<gene>
    <name evidence="2" type="ORF">FHW37_10327</name>
</gene>
<evidence type="ECO:0000313" key="3">
    <source>
        <dbReference type="Proteomes" id="UP000320653"/>
    </source>
</evidence>
<feature type="chain" id="PRO_5022212806" evidence="1">
    <location>
        <begin position="23"/>
        <end position="141"/>
    </location>
</feature>
<accession>A0A561QUY3</accession>
<sequence>MPYRHASVIAFLVLFLATAARAEDPVADAQAVISGQIAALMSDDADKAYSYASPGIRDLYPDKNAFLAMVQKNYEPVYHAGTYAFGRSKLVGGGEVVLQEVLIGARQGTDWTAIYEMRLMDDGSYKINGVRMMRNTGSQGI</sequence>
<organism evidence="2 3">
    <name type="scientific">Neorhizobium alkalisoli</name>
    <dbReference type="NCBI Taxonomy" id="528178"/>
    <lineage>
        <taxon>Bacteria</taxon>
        <taxon>Pseudomonadati</taxon>
        <taxon>Pseudomonadota</taxon>
        <taxon>Alphaproteobacteria</taxon>
        <taxon>Hyphomicrobiales</taxon>
        <taxon>Rhizobiaceae</taxon>
        <taxon>Rhizobium/Agrobacterium group</taxon>
        <taxon>Neorhizobium</taxon>
    </lineage>
</organism>
<comment type="caution">
    <text evidence="2">The sequence shown here is derived from an EMBL/GenBank/DDBJ whole genome shotgun (WGS) entry which is preliminary data.</text>
</comment>
<evidence type="ECO:0000256" key="1">
    <source>
        <dbReference type="SAM" id="SignalP"/>
    </source>
</evidence>
<dbReference type="RefSeq" id="WP_145636146.1">
    <property type="nucleotide sequence ID" value="NZ_VIWP01000003.1"/>
</dbReference>
<dbReference type="InterPro" id="IPR032347">
    <property type="entry name" value="DUF4864"/>
</dbReference>
<dbReference type="Proteomes" id="UP000320653">
    <property type="component" value="Unassembled WGS sequence"/>
</dbReference>